<dbReference type="Pfam" id="PF00291">
    <property type="entry name" value="PALP"/>
    <property type="match status" value="1"/>
</dbReference>
<dbReference type="SUPFAM" id="SSF53686">
    <property type="entry name" value="Tryptophan synthase beta subunit-like PLP-dependent enzymes"/>
    <property type="match status" value="1"/>
</dbReference>
<dbReference type="EMBL" id="DTBJ01000020">
    <property type="protein sequence ID" value="HGM58522.1"/>
    <property type="molecule type" value="Genomic_DNA"/>
</dbReference>
<dbReference type="InterPro" id="IPR027278">
    <property type="entry name" value="ACCD_DCysDesulf"/>
</dbReference>
<dbReference type="PIRSF" id="PIRSF006278">
    <property type="entry name" value="ACCD_DCysDesulf"/>
    <property type="match status" value="1"/>
</dbReference>
<dbReference type="Gene3D" id="3.40.50.1100">
    <property type="match status" value="2"/>
</dbReference>
<name>A0A7C4D7H8_STAMA</name>
<evidence type="ECO:0000256" key="5">
    <source>
        <dbReference type="PIRSR" id="PIRSR006278-2"/>
    </source>
</evidence>
<dbReference type="PANTHER" id="PTHR43780">
    <property type="entry name" value="1-AMINOCYCLOPROPANE-1-CARBOXYLATE DEAMINASE-RELATED"/>
    <property type="match status" value="1"/>
</dbReference>
<reference evidence="7" key="1">
    <citation type="journal article" date="2020" name="mSystems">
        <title>Genome- and Community-Level Interaction Insights into Carbon Utilization and Element Cycling Functions of Hydrothermarchaeota in Hydrothermal Sediment.</title>
        <authorList>
            <person name="Zhou Z."/>
            <person name="Liu Y."/>
            <person name="Xu W."/>
            <person name="Pan J."/>
            <person name="Luo Z.H."/>
            <person name="Li M."/>
        </authorList>
    </citation>
    <scope>NUCLEOTIDE SEQUENCE [LARGE SCALE GENOMIC DNA]</scope>
    <source>
        <strain evidence="7">SpSt-642</strain>
    </source>
</reference>
<feature type="modified residue" description="N6-(pyridoxal phosphate)lysine" evidence="5">
    <location>
        <position position="56"/>
    </location>
</feature>
<accession>A0A7C4D7H8</accession>
<comment type="caution">
    <text evidence="7">The sequence shown here is derived from an EMBL/GenBank/DDBJ whole genome shotgun (WGS) entry which is preliminary data.</text>
</comment>
<comment type="cofactor">
    <cofactor evidence="1">
        <name>pyridoxal 5'-phosphate</name>
        <dbReference type="ChEBI" id="CHEBI:597326"/>
    </cofactor>
</comment>
<proteinExistence type="inferred from homology"/>
<evidence type="ECO:0000313" key="7">
    <source>
        <dbReference type="EMBL" id="HGM58522.1"/>
    </source>
</evidence>
<keyword evidence="3 5" id="KW-0663">Pyridoxal phosphate</keyword>
<dbReference type="InterPro" id="IPR001926">
    <property type="entry name" value="TrpB-like_PALP"/>
</dbReference>
<dbReference type="GO" id="GO:0019148">
    <property type="term" value="F:D-cysteine desulfhydrase activity"/>
    <property type="evidence" value="ECO:0007669"/>
    <property type="project" value="TreeGrafter"/>
</dbReference>
<comment type="similarity">
    <text evidence="2">Belongs to the ACC deaminase/D-cysteine desulfhydrase family.</text>
</comment>
<feature type="active site" description="Nucleophile" evidence="4">
    <location>
        <position position="83"/>
    </location>
</feature>
<organism evidence="7">
    <name type="scientific">Staphylothermus marinus</name>
    <dbReference type="NCBI Taxonomy" id="2280"/>
    <lineage>
        <taxon>Archaea</taxon>
        <taxon>Thermoproteota</taxon>
        <taxon>Thermoprotei</taxon>
        <taxon>Desulfurococcales</taxon>
        <taxon>Desulfurococcaceae</taxon>
        <taxon>Staphylothermus</taxon>
    </lineage>
</organism>
<evidence type="ECO:0000259" key="6">
    <source>
        <dbReference type="Pfam" id="PF00291"/>
    </source>
</evidence>
<gene>
    <name evidence="7" type="ORF">ENU14_02900</name>
</gene>
<evidence type="ECO:0000256" key="2">
    <source>
        <dbReference type="ARBA" id="ARBA00008639"/>
    </source>
</evidence>
<evidence type="ECO:0000256" key="4">
    <source>
        <dbReference type="PIRSR" id="PIRSR006278-1"/>
    </source>
</evidence>
<feature type="domain" description="Tryptophan synthase beta chain-like PALP" evidence="6">
    <location>
        <begin position="19"/>
        <end position="327"/>
    </location>
</feature>
<protein>
    <submittedName>
        <fullName evidence="7">D-cysteine desulfhydrase family protein</fullName>
    </submittedName>
</protein>
<evidence type="ECO:0000256" key="3">
    <source>
        <dbReference type="ARBA" id="ARBA00022898"/>
    </source>
</evidence>
<evidence type="ECO:0000256" key="1">
    <source>
        <dbReference type="ARBA" id="ARBA00001933"/>
    </source>
</evidence>
<dbReference type="PANTHER" id="PTHR43780:SF2">
    <property type="entry name" value="1-AMINOCYCLOPROPANE-1-CARBOXYLATE DEAMINASE-RELATED"/>
    <property type="match status" value="1"/>
</dbReference>
<dbReference type="AlphaFoldDB" id="A0A7C4D7H8"/>
<dbReference type="InterPro" id="IPR036052">
    <property type="entry name" value="TrpB-like_PALP_sf"/>
</dbReference>
<sequence length="341" mass="38574">MYLGGNLIWKLISFPRIDLFTKPTPVEKLFKLSSEYSVDFFVKRDDVMEPWFGGNKARKLEFIFGEIVSKKYNAVITRGSYYSNHVRLTTIIARKLGIEPYIVTYPPNPETKLFYQGNVLLNKIFGANIIEVRDNAEADREMFYLKNELEKQGYKPYIIPVGGSTPLGVLGYALAVFELMNQLKSMNVKPKYIVHATGTGTTQAGLILGLKLLGVEDVRVIGINTEKKELEENLVSTIIELIQKTVDLLKVSNINISENDVLIYSEYTFGGYGVVNNELISFIKNIARKEGLLLDPVYTGKAFYGLLDLIEKGEIPRGEKIVFIHTGGLPILFQMFDKFIE</sequence>